<accession>A0ABZ1BZL1</accession>
<sequence length="338" mass="36242">MAERARGRLASALGRLDAPADSQVLAEAGWLVGVAADDPLPLAVMGRLVIAGMGHVAASAMARWLLMRSARCRRSGPAYLDRARSVLQMLRQQFAQQADYALWLGLAYLAAGRFSEAWRELQAACRLDPESGTALAAATVADLVLGRRPGLPGGREVPVGVAQQLDPGLVELARVLQVTRRAAPKEVRLEVMRYPDQRLSDQAEQPAVAVWVDAVSGGPVRLRGAWGERALGALEGELLLALLSLAAAEPSQGVARQKLWSAVWPVAPLAVGRLEGLFSLALRRVRRATQQVAGRPVVEHTHRGGYRVAEGIAVSVRMDLPALAANWILARSPARTWG</sequence>
<feature type="repeat" description="TPR" evidence="1">
    <location>
        <begin position="98"/>
        <end position="131"/>
    </location>
</feature>
<reference evidence="2 3" key="1">
    <citation type="journal article" date="2024" name="Front. Microbiol.">
        <title>Novel thermophilic genera Geochorda gen. nov. and Carboxydochorda gen. nov. from the deep terrestrial subsurface reveal the ecophysiological diversity in the class Limnochordia.</title>
        <authorList>
            <person name="Karnachuk O.V."/>
            <person name="Lukina A.P."/>
            <person name="Avakyan M.R."/>
            <person name="Kadnikov V.V."/>
            <person name="Begmatov S."/>
            <person name="Beletsky A.V."/>
            <person name="Vlasova K.G."/>
            <person name="Novikov A.A."/>
            <person name="Shcherbakova V.A."/>
            <person name="Mardanov A.V."/>
            <person name="Ravin N.V."/>
        </authorList>
    </citation>
    <scope>NUCLEOTIDE SEQUENCE [LARGE SCALE GENOMIC DNA]</scope>
    <source>
        <strain evidence="2 3">L945</strain>
    </source>
</reference>
<dbReference type="RefSeq" id="WP_324717537.1">
    <property type="nucleotide sequence ID" value="NZ_CP141615.1"/>
</dbReference>
<evidence type="ECO:0000313" key="3">
    <source>
        <dbReference type="Proteomes" id="UP001332192"/>
    </source>
</evidence>
<proteinExistence type="predicted"/>
<gene>
    <name evidence="2" type="ORF">U7230_04465</name>
</gene>
<dbReference type="EMBL" id="CP141615">
    <property type="protein sequence ID" value="WRP18266.1"/>
    <property type="molecule type" value="Genomic_DNA"/>
</dbReference>
<dbReference type="InterPro" id="IPR019734">
    <property type="entry name" value="TPR_rpt"/>
</dbReference>
<dbReference type="SUPFAM" id="SSF48452">
    <property type="entry name" value="TPR-like"/>
    <property type="match status" value="1"/>
</dbReference>
<organism evidence="2 3">
    <name type="scientific">Carboxydichorda subterranea</name>
    <dbReference type="NCBI Taxonomy" id="3109565"/>
    <lineage>
        <taxon>Bacteria</taxon>
        <taxon>Bacillati</taxon>
        <taxon>Bacillota</taxon>
        <taxon>Limnochordia</taxon>
        <taxon>Limnochordales</taxon>
        <taxon>Geochordaceae</taxon>
        <taxon>Carboxydichorda</taxon>
    </lineage>
</organism>
<keyword evidence="1" id="KW-0802">TPR repeat</keyword>
<evidence type="ECO:0000256" key="1">
    <source>
        <dbReference type="PROSITE-ProRule" id="PRU00339"/>
    </source>
</evidence>
<protein>
    <recommendedName>
        <fullName evidence="4">Transcriptional regulator</fullName>
    </recommendedName>
</protein>
<keyword evidence="3" id="KW-1185">Reference proteome</keyword>
<dbReference type="Proteomes" id="UP001332192">
    <property type="component" value="Chromosome"/>
</dbReference>
<dbReference type="Gene3D" id="1.25.40.10">
    <property type="entry name" value="Tetratricopeptide repeat domain"/>
    <property type="match status" value="1"/>
</dbReference>
<evidence type="ECO:0008006" key="4">
    <source>
        <dbReference type="Google" id="ProtNLM"/>
    </source>
</evidence>
<dbReference type="PROSITE" id="PS50005">
    <property type="entry name" value="TPR"/>
    <property type="match status" value="1"/>
</dbReference>
<dbReference type="InterPro" id="IPR011990">
    <property type="entry name" value="TPR-like_helical_dom_sf"/>
</dbReference>
<name>A0ABZ1BZL1_9FIRM</name>
<evidence type="ECO:0000313" key="2">
    <source>
        <dbReference type="EMBL" id="WRP18266.1"/>
    </source>
</evidence>